<accession>A0A836LHS1</accession>
<dbReference type="GeneID" id="94291656"/>
<dbReference type="OrthoDB" id="277887at2759"/>
<name>A0A836LHS1_9TRYP</name>
<dbReference type="AlphaFoldDB" id="A0A836LHS1"/>
<evidence type="ECO:0000313" key="3">
    <source>
        <dbReference type="EMBL" id="KAG5503483.1"/>
    </source>
</evidence>
<proteinExistence type="predicted"/>
<keyword evidence="1" id="KW-0175">Coiled coil</keyword>
<dbReference type="KEGG" id="phet:94291656"/>
<protein>
    <submittedName>
        <fullName evidence="3">Uncharacterized protein</fullName>
    </submittedName>
</protein>
<sequence>MSEVSAFSAYQTRSTVLVERERALDAHRAAVAELRQSVTALTNENRTREEQLVGERSRFKDRKSAQDAKVAAKEAEACAQQSRLSALEEEERQLSGAIAERGEGVQTATAEVERRQDLERILRDAREALNKVKFALEENDAKVMRLETRLARQELTTDKRHSQLAERVPQFWFPRVPEDDKSASLEDMAGESVFLVDELA</sequence>
<gene>
    <name evidence="3" type="ORF">JKF63_05622</name>
</gene>
<keyword evidence="4" id="KW-1185">Reference proteome</keyword>
<comment type="caution">
    <text evidence="3">The sequence shown here is derived from an EMBL/GenBank/DDBJ whole genome shotgun (WGS) entry which is preliminary data.</text>
</comment>
<feature type="region of interest" description="Disordered" evidence="2">
    <location>
        <begin position="46"/>
        <end position="66"/>
    </location>
</feature>
<reference evidence="3 4" key="1">
    <citation type="submission" date="2021-02" db="EMBL/GenBank/DDBJ databases">
        <title>Porcisia hertigi Genome sequencing and assembly.</title>
        <authorList>
            <person name="Almutairi H."/>
            <person name="Gatherer D."/>
        </authorList>
    </citation>
    <scope>NUCLEOTIDE SEQUENCE [LARGE SCALE GENOMIC DNA]</scope>
    <source>
        <strain evidence="3 4">C119</strain>
    </source>
</reference>
<organism evidence="3 4">
    <name type="scientific">Porcisia hertigi</name>
    <dbReference type="NCBI Taxonomy" id="2761500"/>
    <lineage>
        <taxon>Eukaryota</taxon>
        <taxon>Discoba</taxon>
        <taxon>Euglenozoa</taxon>
        <taxon>Kinetoplastea</taxon>
        <taxon>Metakinetoplastina</taxon>
        <taxon>Trypanosomatida</taxon>
        <taxon>Trypanosomatidae</taxon>
        <taxon>Leishmaniinae</taxon>
        <taxon>Porcisia</taxon>
    </lineage>
</organism>
<feature type="coiled-coil region" evidence="1">
    <location>
        <begin position="115"/>
        <end position="156"/>
    </location>
</feature>
<dbReference type="RefSeq" id="XP_067756845.1">
    <property type="nucleotide sequence ID" value="XM_067901579.1"/>
</dbReference>
<evidence type="ECO:0000256" key="1">
    <source>
        <dbReference type="SAM" id="Coils"/>
    </source>
</evidence>
<evidence type="ECO:0000256" key="2">
    <source>
        <dbReference type="SAM" id="MobiDB-lite"/>
    </source>
</evidence>
<dbReference type="EMBL" id="JAFJZO010000024">
    <property type="protein sequence ID" value="KAG5503483.1"/>
    <property type="molecule type" value="Genomic_DNA"/>
</dbReference>
<dbReference type="Proteomes" id="UP000674318">
    <property type="component" value="Chromosome 24"/>
</dbReference>
<evidence type="ECO:0000313" key="4">
    <source>
        <dbReference type="Proteomes" id="UP000674318"/>
    </source>
</evidence>